<accession>A0A6J5NXH0</accession>
<name>A0A6J5NXH0_9CAUD</name>
<sequence>MSTVNAFTPRGQTFLVTTSDVQIKTQDNVNAISYRVRNLLTSTAYFGWKPADPTGAAVSVGTVTTPTAGSPSSNVIGMFPESVEVFTLPPNVWLKADTANAFEIIAGTGI</sequence>
<evidence type="ECO:0000313" key="1">
    <source>
        <dbReference type="EMBL" id="CAB4161738.1"/>
    </source>
</evidence>
<organism evidence="1">
    <name type="scientific">uncultured Caudovirales phage</name>
    <dbReference type="NCBI Taxonomy" id="2100421"/>
    <lineage>
        <taxon>Viruses</taxon>
        <taxon>Duplodnaviria</taxon>
        <taxon>Heunggongvirae</taxon>
        <taxon>Uroviricota</taxon>
        <taxon>Caudoviricetes</taxon>
        <taxon>Peduoviridae</taxon>
        <taxon>Maltschvirus</taxon>
        <taxon>Maltschvirus maltsch</taxon>
    </lineage>
</organism>
<dbReference type="EMBL" id="LR796724">
    <property type="protein sequence ID" value="CAB4161738.1"/>
    <property type="molecule type" value="Genomic_DNA"/>
</dbReference>
<protein>
    <submittedName>
        <fullName evidence="1">Uncharacterized protein</fullName>
    </submittedName>
</protein>
<reference evidence="1" key="1">
    <citation type="submission" date="2020-04" db="EMBL/GenBank/DDBJ databases">
        <authorList>
            <person name="Chiriac C."/>
            <person name="Salcher M."/>
            <person name="Ghai R."/>
            <person name="Kavagutti S V."/>
        </authorList>
    </citation>
    <scope>NUCLEOTIDE SEQUENCE</scope>
</reference>
<proteinExistence type="predicted"/>
<gene>
    <name evidence="1" type="ORF">UFOVP776_13</name>
</gene>